<evidence type="ECO:0000256" key="8">
    <source>
        <dbReference type="RuleBase" id="RU366032"/>
    </source>
</evidence>
<organism evidence="11">
    <name type="scientific">Notodromas monacha</name>
    <dbReference type="NCBI Taxonomy" id="399045"/>
    <lineage>
        <taxon>Eukaryota</taxon>
        <taxon>Metazoa</taxon>
        <taxon>Ecdysozoa</taxon>
        <taxon>Arthropoda</taxon>
        <taxon>Crustacea</taxon>
        <taxon>Oligostraca</taxon>
        <taxon>Ostracoda</taxon>
        <taxon>Podocopa</taxon>
        <taxon>Podocopida</taxon>
        <taxon>Cypridocopina</taxon>
        <taxon>Cypridoidea</taxon>
        <taxon>Cyprididae</taxon>
        <taxon>Notodromas</taxon>
    </lineage>
</organism>
<dbReference type="AlphaFoldDB" id="A0A7R9C038"/>
<proteinExistence type="inferred from homology"/>
<evidence type="ECO:0000256" key="1">
    <source>
        <dbReference type="ARBA" id="ARBA00006155"/>
    </source>
</evidence>
<dbReference type="GO" id="GO:0005524">
    <property type="term" value="F:ATP binding"/>
    <property type="evidence" value="ECO:0007669"/>
    <property type="project" value="UniProtKB-UniRule"/>
</dbReference>
<feature type="signal peptide" evidence="9">
    <location>
        <begin position="1"/>
        <end position="23"/>
    </location>
</feature>
<feature type="chain" id="PRO_5036403130" description="Protein-serine/threonine kinase" evidence="9">
    <location>
        <begin position="24"/>
        <end position="284"/>
    </location>
</feature>
<dbReference type="InterPro" id="IPR018955">
    <property type="entry name" value="BCDHK/PDK_N"/>
</dbReference>
<evidence type="ECO:0000313" key="12">
    <source>
        <dbReference type="Proteomes" id="UP000678499"/>
    </source>
</evidence>
<feature type="non-terminal residue" evidence="11">
    <location>
        <position position="1"/>
    </location>
</feature>
<keyword evidence="9" id="KW-0732">Signal</keyword>
<keyword evidence="3 8" id="KW-0808">Transferase</keyword>
<keyword evidence="5 8" id="KW-0418">Kinase</keyword>
<evidence type="ECO:0000256" key="5">
    <source>
        <dbReference type="ARBA" id="ARBA00022777"/>
    </source>
</evidence>
<evidence type="ECO:0000256" key="7">
    <source>
        <dbReference type="ARBA" id="ARBA00023128"/>
    </source>
</evidence>
<evidence type="ECO:0000313" key="11">
    <source>
        <dbReference type="EMBL" id="CAD7284693.1"/>
    </source>
</evidence>
<comment type="similarity">
    <text evidence="1 8">Belongs to the PDK/BCKDK protein kinase family.</text>
</comment>
<dbReference type="EC" id="2.7.11.-" evidence="8"/>
<dbReference type="Gene3D" id="1.20.140.20">
    <property type="entry name" value="Alpha-ketoacid/pyruvate dehydrogenase kinase, N-terminal domain"/>
    <property type="match status" value="1"/>
</dbReference>
<evidence type="ECO:0000256" key="4">
    <source>
        <dbReference type="ARBA" id="ARBA00022741"/>
    </source>
</evidence>
<evidence type="ECO:0000256" key="9">
    <source>
        <dbReference type="SAM" id="SignalP"/>
    </source>
</evidence>
<keyword evidence="6 8" id="KW-0067">ATP-binding</keyword>
<dbReference type="GO" id="GO:0010906">
    <property type="term" value="P:regulation of glucose metabolic process"/>
    <property type="evidence" value="ECO:0007669"/>
    <property type="project" value="TreeGrafter"/>
</dbReference>
<dbReference type="PANTHER" id="PTHR11947:SF20">
    <property type="entry name" value="[3-METHYL-2-OXOBUTANOATE DEHYDROGENASE [LIPOAMIDE]] KINASE, MITOCHONDRIAL"/>
    <property type="match status" value="1"/>
</dbReference>
<dbReference type="OrthoDB" id="3264224at2759"/>
<evidence type="ECO:0000256" key="2">
    <source>
        <dbReference type="ARBA" id="ARBA00022553"/>
    </source>
</evidence>
<comment type="subcellular location">
    <subcellularLocation>
        <location evidence="8">Mitochondrion matrix</location>
    </subcellularLocation>
</comment>
<dbReference type="InterPro" id="IPR036784">
    <property type="entry name" value="AK/P_DHK_N_sf"/>
</dbReference>
<dbReference type="Pfam" id="PF10436">
    <property type="entry name" value="BCDHK_Adom3"/>
    <property type="match status" value="1"/>
</dbReference>
<accession>A0A7R9C038</accession>
<dbReference type="Proteomes" id="UP000678499">
    <property type="component" value="Unassembled WGS sequence"/>
</dbReference>
<keyword evidence="12" id="KW-1185">Reference proteome</keyword>
<keyword evidence="4 8" id="KW-0547">Nucleotide-binding</keyword>
<gene>
    <name evidence="11" type="ORF">NMOB1V02_LOCUS12298</name>
</gene>
<dbReference type="GO" id="GO:0004740">
    <property type="term" value="F:pyruvate dehydrogenase (acetyl-transferring) kinase activity"/>
    <property type="evidence" value="ECO:0007669"/>
    <property type="project" value="TreeGrafter"/>
</dbReference>
<reference evidence="11" key="1">
    <citation type="submission" date="2020-11" db="EMBL/GenBank/DDBJ databases">
        <authorList>
            <person name="Tran Van P."/>
        </authorList>
    </citation>
    <scope>NUCLEOTIDE SEQUENCE</scope>
</reference>
<dbReference type="GO" id="GO:0005759">
    <property type="term" value="C:mitochondrial matrix"/>
    <property type="evidence" value="ECO:0007669"/>
    <property type="project" value="UniProtKB-SubCell"/>
</dbReference>
<protein>
    <recommendedName>
        <fullName evidence="8">Protein-serine/threonine kinase</fullName>
        <ecNumber evidence="8">2.7.11.-</ecNumber>
    </recommendedName>
</protein>
<feature type="domain" description="Branched-chain alpha-ketoacid dehydrogenase kinase/Pyruvate dehydrogenase kinase N-terminal" evidence="10">
    <location>
        <begin position="71"/>
        <end position="225"/>
    </location>
</feature>
<dbReference type="Gene3D" id="3.30.565.10">
    <property type="entry name" value="Histidine kinase-like ATPase, C-terminal domain"/>
    <property type="match status" value="1"/>
</dbReference>
<dbReference type="InterPro" id="IPR036890">
    <property type="entry name" value="HATPase_C_sf"/>
</dbReference>
<dbReference type="InterPro" id="IPR039028">
    <property type="entry name" value="BCKD/PDK"/>
</dbReference>
<dbReference type="PANTHER" id="PTHR11947">
    <property type="entry name" value="PYRUVATE DEHYDROGENASE KINASE"/>
    <property type="match status" value="1"/>
</dbReference>
<dbReference type="SUPFAM" id="SSF69012">
    <property type="entry name" value="alpha-ketoacid dehydrogenase kinase, N-terminal domain"/>
    <property type="match status" value="1"/>
</dbReference>
<dbReference type="EMBL" id="OA891323">
    <property type="protein sequence ID" value="CAD7284693.1"/>
    <property type="molecule type" value="Genomic_DNA"/>
</dbReference>
<sequence>MMVRCCGGMAVLVSQELLSLVMTRGICCRGYSSVAGNHRQSHEDRRRVISVTSYYNQAAIDSYAAKPSVRLTPETILYSGEYPDRSHLLRSAQYLQKELPVRIAHRIAGFRALPFIVGCNPTILSVHELYIRAFHILCEYPAIKTMDDEQQFSEVLKSLLDDHKDVVTQLASGFRECQKHIPSQDLVRVFLDRTLTSRLGIRMLAMHHLALRDEKRVQDHIGIINTAMRPQSLIVKWCEFVQRMCQHKYTKKPTFKIVGNVNAVFPYIPIPLDYILPELLKNAA</sequence>
<keyword evidence="7 8" id="KW-0496">Mitochondrion</keyword>
<dbReference type="EMBL" id="CAJPEX010009286">
    <property type="protein sequence ID" value="CAG0924845.1"/>
    <property type="molecule type" value="Genomic_DNA"/>
</dbReference>
<evidence type="ECO:0000256" key="3">
    <source>
        <dbReference type="ARBA" id="ARBA00022679"/>
    </source>
</evidence>
<keyword evidence="2" id="KW-0597">Phosphoprotein</keyword>
<evidence type="ECO:0000256" key="6">
    <source>
        <dbReference type="ARBA" id="ARBA00022840"/>
    </source>
</evidence>
<name>A0A7R9C038_9CRUS</name>
<evidence type="ECO:0000259" key="10">
    <source>
        <dbReference type="Pfam" id="PF10436"/>
    </source>
</evidence>